<dbReference type="PRINTS" id="PR00412">
    <property type="entry name" value="EPOXHYDRLASE"/>
</dbReference>
<comment type="caution">
    <text evidence="2">The sequence shown here is derived from an EMBL/GenBank/DDBJ whole genome shotgun (WGS) entry which is preliminary data.</text>
</comment>
<evidence type="ECO:0000313" key="3">
    <source>
        <dbReference type="Proteomes" id="UP001596978"/>
    </source>
</evidence>
<dbReference type="GO" id="GO:0016787">
    <property type="term" value="F:hydrolase activity"/>
    <property type="evidence" value="ECO:0007669"/>
    <property type="project" value="UniProtKB-KW"/>
</dbReference>
<dbReference type="InterPro" id="IPR000639">
    <property type="entry name" value="Epox_hydrolase-like"/>
</dbReference>
<evidence type="ECO:0000313" key="2">
    <source>
        <dbReference type="EMBL" id="MFD0862522.1"/>
    </source>
</evidence>
<accession>A0ABW3CZJ4</accession>
<feature type="domain" description="AB hydrolase-1" evidence="1">
    <location>
        <begin position="22"/>
        <end position="249"/>
    </location>
</feature>
<dbReference type="InterPro" id="IPR050266">
    <property type="entry name" value="AB_hydrolase_sf"/>
</dbReference>
<sequence>MPTITINDCQYYYEIQGRGEETIMLSHGLLWSGKMFHKQVEHFKVNYRVITYDHRGQGRTEVTKNGYDMDQLYEDTVMLIERLNVGPVHFGGLSMGGFVAMRLAARRPDLVKSLILMETSAQPEPFTFKYNLLKTMVKFFGVKSVEKPVMKIMFGETFLNDPDRDDEMSEWATALTNNKKSITKAVTGVIERKGVESELGNISCPTLILVGNEDKATVPAKAEFIHQNIMGATLVYIENAGHTACIEEPEQYNAAIANFLEGVTRP</sequence>
<dbReference type="SUPFAM" id="SSF53474">
    <property type="entry name" value="alpha/beta-Hydrolases"/>
    <property type="match status" value="1"/>
</dbReference>
<dbReference type="Gene3D" id="3.40.50.1820">
    <property type="entry name" value="alpha/beta hydrolase"/>
    <property type="match status" value="1"/>
</dbReference>
<keyword evidence="3" id="KW-1185">Reference proteome</keyword>
<name>A0ABW3CZJ4_9FLAO</name>
<dbReference type="InterPro" id="IPR029058">
    <property type="entry name" value="AB_hydrolase_fold"/>
</dbReference>
<dbReference type="RefSeq" id="WP_386407676.1">
    <property type="nucleotide sequence ID" value="NZ_JBHTJH010000008.1"/>
</dbReference>
<gene>
    <name evidence="2" type="ORF">ACFQ1M_09920</name>
</gene>
<dbReference type="Proteomes" id="UP001596978">
    <property type="component" value="Unassembled WGS sequence"/>
</dbReference>
<dbReference type="PANTHER" id="PTHR43798">
    <property type="entry name" value="MONOACYLGLYCEROL LIPASE"/>
    <property type="match status" value="1"/>
</dbReference>
<dbReference type="Pfam" id="PF00561">
    <property type="entry name" value="Abhydrolase_1"/>
    <property type="match status" value="1"/>
</dbReference>
<dbReference type="PRINTS" id="PR00111">
    <property type="entry name" value="ABHYDROLASE"/>
</dbReference>
<organism evidence="2 3">
    <name type="scientific">Sungkyunkwania multivorans</name>
    <dbReference type="NCBI Taxonomy" id="1173618"/>
    <lineage>
        <taxon>Bacteria</taxon>
        <taxon>Pseudomonadati</taxon>
        <taxon>Bacteroidota</taxon>
        <taxon>Flavobacteriia</taxon>
        <taxon>Flavobacteriales</taxon>
        <taxon>Flavobacteriaceae</taxon>
        <taxon>Sungkyunkwania</taxon>
    </lineage>
</organism>
<dbReference type="InterPro" id="IPR000073">
    <property type="entry name" value="AB_hydrolase_1"/>
</dbReference>
<dbReference type="EMBL" id="JBHTJH010000008">
    <property type="protein sequence ID" value="MFD0862522.1"/>
    <property type="molecule type" value="Genomic_DNA"/>
</dbReference>
<evidence type="ECO:0000259" key="1">
    <source>
        <dbReference type="Pfam" id="PF00561"/>
    </source>
</evidence>
<protein>
    <submittedName>
        <fullName evidence="2">Alpha/beta fold hydrolase</fullName>
    </submittedName>
</protein>
<reference evidence="3" key="1">
    <citation type="journal article" date="2019" name="Int. J. Syst. Evol. Microbiol.">
        <title>The Global Catalogue of Microorganisms (GCM) 10K type strain sequencing project: providing services to taxonomists for standard genome sequencing and annotation.</title>
        <authorList>
            <consortium name="The Broad Institute Genomics Platform"/>
            <consortium name="The Broad Institute Genome Sequencing Center for Infectious Disease"/>
            <person name="Wu L."/>
            <person name="Ma J."/>
        </authorList>
    </citation>
    <scope>NUCLEOTIDE SEQUENCE [LARGE SCALE GENOMIC DNA]</scope>
    <source>
        <strain evidence="3">CCUG 62952</strain>
    </source>
</reference>
<proteinExistence type="predicted"/>
<keyword evidence="2" id="KW-0378">Hydrolase</keyword>